<keyword evidence="2 5" id="KW-0812">Transmembrane</keyword>
<evidence type="ECO:0000313" key="8">
    <source>
        <dbReference type="Proteomes" id="UP000548632"/>
    </source>
</evidence>
<comment type="subcellular location">
    <subcellularLocation>
        <location evidence="5">Cell membrane</location>
        <topology evidence="5">Multi-pass membrane protein</topology>
    </subcellularLocation>
    <subcellularLocation>
        <location evidence="1">Membrane</location>
        <topology evidence="1">Multi-pass membrane protein</topology>
    </subcellularLocation>
</comment>
<keyword evidence="5" id="KW-0653">Protein transport</keyword>
<dbReference type="HAMAP" id="MF_00902">
    <property type="entry name" value="TatC"/>
    <property type="match status" value="1"/>
</dbReference>
<proteinExistence type="inferred from homology"/>
<evidence type="ECO:0000256" key="2">
    <source>
        <dbReference type="ARBA" id="ARBA00022692"/>
    </source>
</evidence>
<dbReference type="GO" id="GO:0065002">
    <property type="term" value="P:intracellular protein transmembrane transport"/>
    <property type="evidence" value="ECO:0007669"/>
    <property type="project" value="TreeGrafter"/>
</dbReference>
<protein>
    <recommendedName>
        <fullName evidence="5">Sec-independent protein translocase protein TatC</fullName>
    </recommendedName>
</protein>
<dbReference type="GO" id="GO:0033281">
    <property type="term" value="C:TAT protein transport complex"/>
    <property type="evidence" value="ECO:0007669"/>
    <property type="project" value="UniProtKB-UniRule"/>
</dbReference>
<dbReference type="GO" id="GO:0009977">
    <property type="term" value="F:proton motive force dependent protein transmembrane transporter activity"/>
    <property type="evidence" value="ECO:0007669"/>
    <property type="project" value="TreeGrafter"/>
</dbReference>
<dbReference type="EMBL" id="JABVCQ010000041">
    <property type="protein sequence ID" value="MBB1127221.1"/>
    <property type="molecule type" value="Genomic_DNA"/>
</dbReference>
<evidence type="ECO:0000256" key="6">
    <source>
        <dbReference type="SAM" id="MobiDB-lite"/>
    </source>
</evidence>
<reference evidence="7 8" key="1">
    <citation type="journal article" date="2020" name="Arch. Microbiol.">
        <title>The genome sequence of the giant phototrophic gammaproteobacterium Thiospirillum jenense gives insight into its physiological properties and phylogenetic relationships.</title>
        <authorList>
            <person name="Imhoff J.F."/>
            <person name="Meyer T.E."/>
            <person name="Kyndt J.A."/>
        </authorList>
    </citation>
    <scope>NUCLEOTIDE SEQUENCE [LARGE SCALE GENOMIC DNA]</scope>
    <source>
        <strain evidence="7 8">DSM 216</strain>
    </source>
</reference>
<dbReference type="PRINTS" id="PR01840">
    <property type="entry name" value="TATCFAMILY"/>
</dbReference>
<sequence length="389" mass="42757">MIWPFQSKKKPPPAAEDALEQTFISHLSELRDRIVRMVIAVIAVFFILFPFANDIYTVVAAPIIAKLPVGSTMIATQVASPFLTPIKLALITSIFLTMPYILYQLWGFVAPGLYRHEKRLAVPLLVSSIALFYIGMAFAYFVVFPFVFAFFAAVTPEGVSQMPDIAAYLDFVLALFLAFGVAFEIPIATVLLVAIGVTTPENLIEKRPYVIVGAFVVGMFLTPPDVVSQTLLALPMWWLYEAGVYFSRYFVTNPNENKTHALTPVNNPPPSAPITPPPPAPPVQTPVQSIDSFPDSWPADIDSEEAALDLADAEMAHLSLPPATPQSPANTSISTAAHANDLLLHQAHQLRLQGHLLPARQLLYQVLESGEPDQRRVARTILTELDQSI</sequence>
<evidence type="ECO:0000256" key="5">
    <source>
        <dbReference type="HAMAP-Rule" id="MF_00902"/>
    </source>
</evidence>
<dbReference type="PANTHER" id="PTHR30371">
    <property type="entry name" value="SEC-INDEPENDENT PROTEIN TRANSLOCASE PROTEIN TATC"/>
    <property type="match status" value="1"/>
</dbReference>
<gene>
    <name evidence="5 7" type="primary">tatC</name>
    <name evidence="7" type="ORF">HUK38_13460</name>
</gene>
<evidence type="ECO:0000256" key="3">
    <source>
        <dbReference type="ARBA" id="ARBA00022989"/>
    </source>
</evidence>
<comment type="caution">
    <text evidence="5">Lacks conserved residue(s) required for the propagation of feature annotation.</text>
</comment>
<comment type="subunit">
    <text evidence="5">The Tat system comprises two distinct complexes: a TatABC complex, containing multiple copies of TatA, TatB and TatC subunits, and a separate TatA complex, containing only TatA subunits. Substrates initially bind to the TatABC complex, which probably triggers association of the separate TatA complex to form the active translocon.</text>
</comment>
<organism evidence="7 8">
    <name type="scientific">Thiospirillum jenense</name>
    <dbReference type="NCBI Taxonomy" id="1653858"/>
    <lineage>
        <taxon>Bacteria</taxon>
        <taxon>Pseudomonadati</taxon>
        <taxon>Pseudomonadota</taxon>
        <taxon>Gammaproteobacteria</taxon>
        <taxon>Chromatiales</taxon>
        <taxon>Chromatiaceae</taxon>
        <taxon>Thiospirillum</taxon>
    </lineage>
</organism>
<evidence type="ECO:0000313" key="7">
    <source>
        <dbReference type="EMBL" id="MBB1127221.1"/>
    </source>
</evidence>
<dbReference type="Proteomes" id="UP000548632">
    <property type="component" value="Unassembled WGS sequence"/>
</dbReference>
<dbReference type="RefSeq" id="WP_182584847.1">
    <property type="nucleotide sequence ID" value="NZ_JABVCQ010000041.1"/>
</dbReference>
<evidence type="ECO:0000256" key="1">
    <source>
        <dbReference type="ARBA" id="ARBA00004141"/>
    </source>
</evidence>
<accession>A0A839HEY5</accession>
<dbReference type="InterPro" id="IPR019820">
    <property type="entry name" value="Sec-indep_translocase_CS"/>
</dbReference>
<keyword evidence="5" id="KW-0813">Transport</keyword>
<dbReference type="PROSITE" id="PS01218">
    <property type="entry name" value="TATC"/>
    <property type="match status" value="1"/>
</dbReference>
<dbReference type="PANTHER" id="PTHR30371:SF0">
    <property type="entry name" value="SEC-INDEPENDENT PROTEIN TRANSLOCASE PROTEIN TATC, CHLOROPLASTIC-RELATED"/>
    <property type="match status" value="1"/>
</dbReference>
<keyword evidence="4 5" id="KW-0472">Membrane</keyword>
<keyword evidence="3 5" id="KW-1133">Transmembrane helix</keyword>
<comment type="function">
    <text evidence="5">Part of the twin-arginine translocation (Tat) system that transports large folded proteins containing a characteristic twin-arginine motif in their signal peptide across membranes. Together with TatB, TatC is part of a receptor directly interacting with Tat signal peptides.</text>
</comment>
<comment type="similarity">
    <text evidence="5">Belongs to the TatC family.</text>
</comment>
<dbReference type="AlphaFoldDB" id="A0A839HEY5"/>
<feature type="region of interest" description="Disordered" evidence="6">
    <location>
        <begin position="260"/>
        <end position="287"/>
    </location>
</feature>
<keyword evidence="8" id="KW-1185">Reference proteome</keyword>
<keyword evidence="5" id="KW-1003">Cell membrane</keyword>
<dbReference type="InterPro" id="IPR002033">
    <property type="entry name" value="TatC"/>
</dbReference>
<feature type="transmembrane region" description="Helical" evidence="5">
    <location>
        <begin position="121"/>
        <end position="151"/>
    </location>
</feature>
<feature type="transmembrane region" description="Helical" evidence="5">
    <location>
        <begin position="34"/>
        <end position="52"/>
    </location>
</feature>
<feature type="transmembrane region" description="Helical" evidence="5">
    <location>
        <begin position="88"/>
        <end position="109"/>
    </location>
</feature>
<comment type="caution">
    <text evidence="7">The sequence shown here is derived from an EMBL/GenBank/DDBJ whole genome shotgun (WGS) entry which is preliminary data.</text>
</comment>
<dbReference type="Pfam" id="PF00902">
    <property type="entry name" value="TatC"/>
    <property type="match status" value="1"/>
</dbReference>
<feature type="transmembrane region" description="Helical" evidence="5">
    <location>
        <begin position="171"/>
        <end position="197"/>
    </location>
</feature>
<dbReference type="NCBIfam" id="TIGR00945">
    <property type="entry name" value="tatC"/>
    <property type="match status" value="1"/>
</dbReference>
<evidence type="ECO:0000256" key="4">
    <source>
        <dbReference type="ARBA" id="ARBA00023136"/>
    </source>
</evidence>
<feature type="compositionally biased region" description="Pro residues" evidence="6">
    <location>
        <begin position="266"/>
        <end position="284"/>
    </location>
</feature>
<keyword evidence="5" id="KW-0811">Translocation</keyword>
<feature type="transmembrane region" description="Helical" evidence="5">
    <location>
        <begin position="209"/>
        <end position="240"/>
    </location>
</feature>
<dbReference type="GO" id="GO:0043953">
    <property type="term" value="P:protein transport by the Tat complex"/>
    <property type="evidence" value="ECO:0007669"/>
    <property type="project" value="UniProtKB-UniRule"/>
</dbReference>
<name>A0A839HEY5_9GAMM</name>